<evidence type="ECO:0000256" key="1">
    <source>
        <dbReference type="SAM" id="MobiDB-lite"/>
    </source>
</evidence>
<reference evidence="4 5" key="1">
    <citation type="journal article" date="2016" name="Sci. Rep.">
        <title>Peltaster fructicola genome reveals evolution from an invasive phytopathogen to an ectophytic parasite.</title>
        <authorList>
            <person name="Xu C."/>
            <person name="Chen H."/>
            <person name="Gleason M.L."/>
            <person name="Xu J.R."/>
            <person name="Liu H."/>
            <person name="Zhang R."/>
            <person name="Sun G."/>
        </authorList>
    </citation>
    <scope>NUCLEOTIDE SEQUENCE [LARGE SCALE GENOMIC DNA]</scope>
    <source>
        <strain evidence="4 5">LNHT1506</strain>
    </source>
</reference>
<dbReference type="GO" id="GO:0008199">
    <property type="term" value="F:ferric iron binding"/>
    <property type="evidence" value="ECO:0007669"/>
    <property type="project" value="InterPro"/>
</dbReference>
<feature type="compositionally biased region" description="Gly residues" evidence="1">
    <location>
        <begin position="343"/>
        <end position="360"/>
    </location>
</feature>
<protein>
    <recommendedName>
        <fullName evidence="3">Intradiol ring-cleavage dioxygenases domain-containing protein</fullName>
    </recommendedName>
</protein>
<dbReference type="OrthoDB" id="121380at2759"/>
<evidence type="ECO:0000256" key="2">
    <source>
        <dbReference type="SAM" id="SignalP"/>
    </source>
</evidence>
<evidence type="ECO:0000313" key="5">
    <source>
        <dbReference type="Proteomes" id="UP000503462"/>
    </source>
</evidence>
<feature type="region of interest" description="Disordered" evidence="1">
    <location>
        <begin position="339"/>
        <end position="385"/>
    </location>
</feature>
<keyword evidence="5" id="KW-1185">Reference proteome</keyword>
<dbReference type="PANTHER" id="PTHR34315:SF1">
    <property type="entry name" value="INTRADIOL RING-CLEAVAGE DIOXYGENASES DOMAIN-CONTAINING PROTEIN-RELATED"/>
    <property type="match status" value="1"/>
</dbReference>
<dbReference type="InterPro" id="IPR015889">
    <property type="entry name" value="Intradiol_dOase_core"/>
</dbReference>
<organism evidence="4 5">
    <name type="scientific">Peltaster fructicola</name>
    <dbReference type="NCBI Taxonomy" id="286661"/>
    <lineage>
        <taxon>Eukaryota</taxon>
        <taxon>Fungi</taxon>
        <taxon>Dikarya</taxon>
        <taxon>Ascomycota</taxon>
        <taxon>Pezizomycotina</taxon>
        <taxon>Dothideomycetes</taxon>
        <taxon>Dothideomycetes incertae sedis</taxon>
        <taxon>Peltaster</taxon>
    </lineage>
</organism>
<proteinExistence type="predicted"/>
<feature type="compositionally biased region" description="Low complexity" evidence="1">
    <location>
        <begin position="374"/>
        <end position="385"/>
    </location>
</feature>
<dbReference type="PANTHER" id="PTHR34315">
    <property type="match status" value="1"/>
</dbReference>
<feature type="region of interest" description="Disordered" evidence="1">
    <location>
        <begin position="419"/>
        <end position="494"/>
    </location>
</feature>
<feature type="compositionally biased region" description="Polar residues" evidence="1">
    <location>
        <begin position="423"/>
        <end position="437"/>
    </location>
</feature>
<feature type="domain" description="Intradiol ring-cleavage dioxygenases" evidence="3">
    <location>
        <begin position="135"/>
        <end position="217"/>
    </location>
</feature>
<name>A0A6H0XUP2_9PEZI</name>
<dbReference type="SUPFAM" id="SSF49482">
    <property type="entry name" value="Aromatic compound dioxygenase"/>
    <property type="match status" value="1"/>
</dbReference>
<evidence type="ECO:0000259" key="3">
    <source>
        <dbReference type="Pfam" id="PF00775"/>
    </source>
</evidence>
<dbReference type="Gene3D" id="2.60.130.10">
    <property type="entry name" value="Aromatic compound dioxygenase"/>
    <property type="match status" value="1"/>
</dbReference>
<dbReference type="Proteomes" id="UP000503462">
    <property type="component" value="Chromosome 3"/>
</dbReference>
<evidence type="ECO:0000313" key="4">
    <source>
        <dbReference type="EMBL" id="QIW98452.1"/>
    </source>
</evidence>
<gene>
    <name evidence="4" type="ORF">AMS68_003970</name>
</gene>
<dbReference type="CDD" id="cd03457">
    <property type="entry name" value="intradiol_dioxygenase_like"/>
    <property type="match status" value="1"/>
</dbReference>
<accession>A0A6H0XUP2</accession>
<dbReference type="InterPro" id="IPR000627">
    <property type="entry name" value="Intradiol_dOase_C"/>
</dbReference>
<feature type="compositionally biased region" description="Basic and acidic residues" evidence="1">
    <location>
        <begin position="471"/>
        <end position="481"/>
    </location>
</feature>
<feature type="signal peptide" evidence="2">
    <location>
        <begin position="1"/>
        <end position="23"/>
    </location>
</feature>
<keyword evidence="2" id="KW-0732">Signal</keyword>
<dbReference type="EMBL" id="CP051141">
    <property type="protein sequence ID" value="QIW98452.1"/>
    <property type="molecule type" value="Genomic_DNA"/>
</dbReference>
<sequence>MVAIKDFSLLALGATSLLSTVLAHPGEVLSTLTVKRQAALTELIAARGAEKLARCADSISARSFRQRAIARRAAKTDALRKRMSKRTTAETEAYDYSHNYTGSVSSDDAFSTNTSCILEPQLTIGPYWVEGELIRSDPTEDQEGVAMQLELEFVDINTCEPVSGLYIDLWNANSTGVYSGVKESSLDSTYLRAIQITDGDGTVTYDTLVPGHYQGRATHSHVMVHQDVTAYSNGTYAGGTVRSISQLFYDTEFRAAVEAVEPYSSNTQTITTNEEDSLLSATTLGDYDPFVKYIYLGDSIEDGVFAWHSIGIDLTANYTSNESAASHYYATGGVDESSSSSFGGSGSGGPGGNSTGGSFNGTGMPSNMSGSMPVSGAAAGTGSVTASTGTFSIASSATTTATTTTSVSGAAGTKIGSYWGKSKSVQDGAKSTQQASQGEGHDSKESGSEQGPLAHSGRPSGFQTLPSGSKGPHEDKSDAASKAKTTTVTSKDEKATAIAEHQYAATSKHQGGGW</sequence>
<dbReference type="GO" id="GO:0016702">
    <property type="term" value="F:oxidoreductase activity, acting on single donors with incorporation of molecular oxygen, incorporation of two atoms of oxygen"/>
    <property type="evidence" value="ECO:0007669"/>
    <property type="project" value="InterPro"/>
</dbReference>
<dbReference type="AlphaFoldDB" id="A0A6H0XUP2"/>
<dbReference type="Pfam" id="PF00775">
    <property type="entry name" value="Dioxygenase_C"/>
    <property type="match status" value="1"/>
</dbReference>
<feature type="chain" id="PRO_5026044766" description="Intradiol ring-cleavage dioxygenases domain-containing protein" evidence="2">
    <location>
        <begin position="24"/>
        <end position="514"/>
    </location>
</feature>